<keyword evidence="2" id="KW-0442">Lipid degradation</keyword>
<evidence type="ECO:0000313" key="5">
    <source>
        <dbReference type="Proteomes" id="UP000490980"/>
    </source>
</evidence>
<feature type="domain" description="PNPLA" evidence="3">
    <location>
        <begin position="19"/>
        <end position="225"/>
    </location>
</feature>
<keyword evidence="2" id="KW-0378">Hydrolase</keyword>
<dbReference type="EMBL" id="JAARLZ010000001">
    <property type="protein sequence ID" value="NII04793.1"/>
    <property type="molecule type" value="Genomic_DNA"/>
</dbReference>
<organism evidence="4 5">
    <name type="scientific">Luteibacter anthropi</name>
    <dbReference type="NCBI Taxonomy" id="564369"/>
    <lineage>
        <taxon>Bacteria</taxon>
        <taxon>Pseudomonadati</taxon>
        <taxon>Pseudomonadota</taxon>
        <taxon>Gammaproteobacteria</taxon>
        <taxon>Lysobacterales</taxon>
        <taxon>Rhodanobacteraceae</taxon>
        <taxon>Luteibacter</taxon>
    </lineage>
</organism>
<dbReference type="SUPFAM" id="SSF52151">
    <property type="entry name" value="FabD/lysophospholipase-like"/>
    <property type="match status" value="1"/>
</dbReference>
<feature type="short sequence motif" description="GXSXG" evidence="2">
    <location>
        <begin position="51"/>
        <end position="55"/>
    </location>
</feature>
<dbReference type="PROSITE" id="PS51635">
    <property type="entry name" value="PNPLA"/>
    <property type="match status" value="1"/>
</dbReference>
<dbReference type="Pfam" id="PF01734">
    <property type="entry name" value="Patatin"/>
    <property type="match status" value="1"/>
</dbReference>
<gene>
    <name evidence="4" type="ORF">HBF25_00175</name>
</gene>
<dbReference type="GO" id="GO:0016042">
    <property type="term" value="P:lipid catabolic process"/>
    <property type="evidence" value="ECO:0007669"/>
    <property type="project" value="UniProtKB-UniRule"/>
</dbReference>
<protein>
    <submittedName>
        <fullName evidence="4">Patatin-like phospholipase family protein</fullName>
    </submittedName>
</protein>
<dbReference type="InterPro" id="IPR016035">
    <property type="entry name" value="Acyl_Trfase/lysoPLipase"/>
</dbReference>
<dbReference type="InterPro" id="IPR002641">
    <property type="entry name" value="PNPLA_dom"/>
</dbReference>
<feature type="active site" description="Proton acceptor" evidence="2">
    <location>
        <position position="212"/>
    </location>
</feature>
<dbReference type="AlphaFoldDB" id="A0A7X5U6S7"/>
<feature type="short sequence motif" description="DGA/G" evidence="2">
    <location>
        <begin position="212"/>
        <end position="214"/>
    </location>
</feature>
<dbReference type="RefSeq" id="WP_166945420.1">
    <property type="nucleotide sequence ID" value="NZ_JAARLZ010000001.1"/>
</dbReference>
<name>A0A7X5U6S7_9GAMM</name>
<evidence type="ECO:0000313" key="4">
    <source>
        <dbReference type="EMBL" id="NII04793.1"/>
    </source>
</evidence>
<accession>A0A7X5U6S7</accession>
<sequence length="295" mass="32673">MTTGFQELRRYDFRDTKTLVFAGGGNRCWWQSGALRHLLDAGMSLPGQLVGTSAGAAVAASFLTKSDGEALKACLRLYAETPKIFDWSGIAKLKLRFAHQRVYPAWVDAFLNADTLDTLRQSSSRLTVGLTRTARFLGMRGSVAAGTFAYLIDKYVWNSIHPRLPTLMGLRRDFMVLNDCTDIQSAQDLLIAAASAPPIMSARPVGGAHAIDGGYTDNAPIPPQTDAERTGTLVLLTRHYPKLPPLFRWAGRTYWQPSKRIPVSTWDCTPRATVREAYELGRQDAVEALRSHRVF</sequence>
<dbReference type="GO" id="GO:0016787">
    <property type="term" value="F:hydrolase activity"/>
    <property type="evidence" value="ECO:0007669"/>
    <property type="project" value="UniProtKB-UniRule"/>
</dbReference>
<feature type="active site" description="Nucleophile" evidence="2">
    <location>
        <position position="53"/>
    </location>
</feature>
<keyword evidence="5" id="KW-1185">Reference proteome</keyword>
<evidence type="ECO:0000256" key="1">
    <source>
        <dbReference type="ARBA" id="ARBA00023098"/>
    </source>
</evidence>
<dbReference type="Proteomes" id="UP000490980">
    <property type="component" value="Unassembled WGS sequence"/>
</dbReference>
<reference evidence="4 5" key="1">
    <citation type="submission" date="2020-03" db="EMBL/GenBank/DDBJ databases">
        <authorList>
            <person name="Lai Q."/>
        </authorList>
    </citation>
    <scope>NUCLEOTIDE SEQUENCE [LARGE SCALE GENOMIC DNA]</scope>
    <source>
        <strain evidence="4 5">CCUG 25036</strain>
    </source>
</reference>
<comment type="caution">
    <text evidence="2">Lacks conserved residue(s) required for the propagation of feature annotation.</text>
</comment>
<evidence type="ECO:0000259" key="3">
    <source>
        <dbReference type="PROSITE" id="PS51635"/>
    </source>
</evidence>
<keyword evidence="1 2" id="KW-0443">Lipid metabolism</keyword>
<comment type="caution">
    <text evidence="4">The sequence shown here is derived from an EMBL/GenBank/DDBJ whole genome shotgun (WGS) entry which is preliminary data.</text>
</comment>
<dbReference type="Gene3D" id="3.40.1090.10">
    <property type="entry name" value="Cytosolic phospholipase A2 catalytic domain"/>
    <property type="match status" value="1"/>
</dbReference>
<evidence type="ECO:0000256" key="2">
    <source>
        <dbReference type="PROSITE-ProRule" id="PRU01161"/>
    </source>
</evidence>
<proteinExistence type="predicted"/>